<dbReference type="Proteomes" id="UP000037510">
    <property type="component" value="Unassembled WGS sequence"/>
</dbReference>
<evidence type="ECO:0000259" key="2">
    <source>
        <dbReference type="Pfam" id="PF03632"/>
    </source>
</evidence>
<feature type="domain" description="Glycoside hydrolase family 65 central catalytic" evidence="2">
    <location>
        <begin position="166"/>
        <end position="260"/>
    </location>
</feature>
<dbReference type="SUPFAM" id="SSF48208">
    <property type="entry name" value="Six-hairpin glycosidases"/>
    <property type="match status" value="1"/>
</dbReference>
<dbReference type="STRING" id="104452.A0A0L7KHM6"/>
<reference evidence="3 4" key="1">
    <citation type="journal article" date="2015" name="Genome Biol. Evol.">
        <title>The genome of winter moth (Operophtera brumata) provides a genomic perspective on sexual dimorphism and phenology.</title>
        <authorList>
            <person name="Derks M.F."/>
            <person name="Smit S."/>
            <person name="Salis L."/>
            <person name="Schijlen E."/>
            <person name="Bossers A."/>
            <person name="Mateman C."/>
            <person name="Pijl A.S."/>
            <person name="de Ridder D."/>
            <person name="Groenen M.A."/>
            <person name="Visser M.E."/>
            <person name="Megens H.J."/>
        </authorList>
    </citation>
    <scope>NUCLEOTIDE SEQUENCE [LARGE SCALE GENOMIC DNA]</scope>
    <source>
        <strain evidence="3">WM2013NL</strain>
        <tissue evidence="3">Head and thorax</tissue>
    </source>
</reference>
<organism evidence="3 4">
    <name type="scientific">Operophtera brumata</name>
    <name type="common">Winter moth</name>
    <name type="synonym">Phalaena brumata</name>
    <dbReference type="NCBI Taxonomy" id="104452"/>
    <lineage>
        <taxon>Eukaryota</taxon>
        <taxon>Metazoa</taxon>
        <taxon>Ecdysozoa</taxon>
        <taxon>Arthropoda</taxon>
        <taxon>Hexapoda</taxon>
        <taxon>Insecta</taxon>
        <taxon>Pterygota</taxon>
        <taxon>Neoptera</taxon>
        <taxon>Endopterygota</taxon>
        <taxon>Lepidoptera</taxon>
        <taxon>Glossata</taxon>
        <taxon>Ditrysia</taxon>
        <taxon>Geometroidea</taxon>
        <taxon>Geometridae</taxon>
        <taxon>Larentiinae</taxon>
        <taxon>Operophtera</taxon>
    </lineage>
</organism>
<accession>A0A0L7KHM6</accession>
<name>A0A0L7KHM6_OPEBR</name>
<sequence>MPGEMSADISFHRPDPEIIDGRTIWTTCGQTAEPEDTVYQPLPVDVCVYWTSVPDHLVVPQHGSRVFTFVMTADKNKTVAREELIKAMKTELNVCAVLQEDGEELFDKHVDQWLKSYQQAGMEIEGNLKLAKIVNGIWYYFLSSLPSEHSHNPLGRYYGLSPVGLARGGTLEDYEGHNFWDTETWMFPSILLLYPQYAQKLLQYRLDTAFPWESAYTGVEVTQPCCPEVAEFEQHISGCIAFAARQFLATTRNEEWLEVQSIMFRFPWESPYTGVEVTQPCYPDVAEFEQHISGFPWESAYTGVEVTQPCCPEVAEFEQHISGCIAFAARQFLATTRNEKWLEV</sequence>
<dbReference type="AlphaFoldDB" id="A0A0L7KHM6"/>
<dbReference type="PANTHER" id="PTHR11051">
    <property type="entry name" value="GLYCOSYL HYDROLASE-RELATED"/>
    <property type="match status" value="1"/>
</dbReference>
<comment type="caution">
    <text evidence="3">The sequence shown here is derived from an EMBL/GenBank/DDBJ whole genome shotgun (WGS) entry which is preliminary data.</text>
</comment>
<evidence type="ECO:0000313" key="3">
    <source>
        <dbReference type="EMBL" id="KOB62596.1"/>
    </source>
</evidence>
<proteinExistence type="inferred from homology"/>
<keyword evidence="4" id="KW-1185">Reference proteome</keyword>
<dbReference type="PANTHER" id="PTHR11051:SF8">
    <property type="entry name" value="PROTEIN-GLUCOSYLGALACTOSYLHYDROXYLYSINE GLUCOSIDASE"/>
    <property type="match status" value="1"/>
</dbReference>
<dbReference type="InterPro" id="IPR008928">
    <property type="entry name" value="6-hairpin_glycosidase_sf"/>
</dbReference>
<evidence type="ECO:0000256" key="1">
    <source>
        <dbReference type="ARBA" id="ARBA00006768"/>
    </source>
</evidence>
<dbReference type="InterPro" id="IPR012341">
    <property type="entry name" value="6hp_glycosidase-like_sf"/>
</dbReference>
<evidence type="ECO:0000313" key="4">
    <source>
        <dbReference type="Proteomes" id="UP000037510"/>
    </source>
</evidence>
<dbReference type="GO" id="GO:0004553">
    <property type="term" value="F:hydrolase activity, hydrolyzing O-glycosyl compounds"/>
    <property type="evidence" value="ECO:0007669"/>
    <property type="project" value="TreeGrafter"/>
</dbReference>
<dbReference type="Pfam" id="PF03632">
    <property type="entry name" value="Glyco_hydro_65m"/>
    <property type="match status" value="1"/>
</dbReference>
<gene>
    <name evidence="3" type="ORF">OBRU01_24993</name>
</gene>
<dbReference type="GO" id="GO:0005975">
    <property type="term" value="P:carbohydrate metabolic process"/>
    <property type="evidence" value="ECO:0007669"/>
    <property type="project" value="InterPro"/>
</dbReference>
<dbReference type="InterPro" id="IPR005195">
    <property type="entry name" value="Glyco_hydro_65_M"/>
</dbReference>
<protein>
    <submittedName>
        <fullName evidence="3">Maltose phosphorylase</fullName>
    </submittedName>
</protein>
<dbReference type="EMBL" id="JTDY01009825">
    <property type="protein sequence ID" value="KOB62596.1"/>
    <property type="molecule type" value="Genomic_DNA"/>
</dbReference>
<dbReference type="Gene3D" id="1.50.10.10">
    <property type="match status" value="2"/>
</dbReference>
<comment type="similarity">
    <text evidence="1">Belongs to the glycosyl hydrolase 65 family.</text>
</comment>